<comment type="catalytic activity">
    <reaction evidence="12">
        <text>Preferential cleavage: (Ac)2-L-Lys-D-Ala-|-D-Ala. Also transpeptidation of peptidyl-alanyl moieties that are N-acyl substituents of D-alanine.</text>
        <dbReference type="EC" id="3.4.16.4"/>
    </reaction>
</comment>
<dbReference type="Pfam" id="PF07943">
    <property type="entry name" value="PBP5_C"/>
    <property type="match status" value="1"/>
</dbReference>
<comment type="pathway">
    <text evidence="2">Cell wall biogenesis; peptidoglycan biosynthesis.</text>
</comment>
<dbReference type="EMBL" id="FNHF01000001">
    <property type="protein sequence ID" value="SDL64492.1"/>
    <property type="molecule type" value="Genomic_DNA"/>
</dbReference>
<dbReference type="GO" id="GO:0008360">
    <property type="term" value="P:regulation of cell shape"/>
    <property type="evidence" value="ECO:0007669"/>
    <property type="project" value="UniProtKB-KW"/>
</dbReference>
<evidence type="ECO:0000256" key="12">
    <source>
        <dbReference type="ARBA" id="ARBA00034000"/>
    </source>
</evidence>
<name>A0A1G9LR19_9BACI</name>
<feature type="active site" description="Acyl-ester intermediate" evidence="13">
    <location>
        <position position="74"/>
    </location>
</feature>
<evidence type="ECO:0000256" key="6">
    <source>
        <dbReference type="ARBA" id="ARBA00022670"/>
    </source>
</evidence>
<dbReference type="GO" id="GO:0009252">
    <property type="term" value="P:peptidoglycan biosynthetic process"/>
    <property type="evidence" value="ECO:0007669"/>
    <property type="project" value="UniProtKB-UniPathway"/>
</dbReference>
<keyword evidence="6" id="KW-0645">Protease</keyword>
<keyword evidence="5 18" id="KW-0121">Carboxypeptidase</keyword>
<feature type="active site" description="Proton acceptor" evidence="13">
    <location>
        <position position="77"/>
    </location>
</feature>
<proteinExistence type="inferred from homology"/>
<evidence type="ECO:0000256" key="10">
    <source>
        <dbReference type="ARBA" id="ARBA00022984"/>
    </source>
</evidence>
<dbReference type="EC" id="3.4.16.4" evidence="4"/>
<keyword evidence="9" id="KW-0133">Cell shape</keyword>
<dbReference type="InterPro" id="IPR001967">
    <property type="entry name" value="Peptidase_S11_N"/>
</dbReference>
<reference evidence="19" key="1">
    <citation type="submission" date="2016-10" db="EMBL/GenBank/DDBJ databases">
        <authorList>
            <person name="Varghese N."/>
            <person name="Submissions S."/>
        </authorList>
    </citation>
    <scope>NUCLEOTIDE SEQUENCE [LARGE SCALE GENOMIC DNA]</scope>
    <source>
        <strain evidence="19">CGMCC 1.6199</strain>
    </source>
</reference>
<feature type="active site" evidence="13">
    <location>
        <position position="134"/>
    </location>
</feature>
<keyword evidence="19" id="KW-1185">Reference proteome</keyword>
<dbReference type="InterPro" id="IPR012338">
    <property type="entry name" value="Beta-lactam/transpept-like"/>
</dbReference>
<dbReference type="InterPro" id="IPR015956">
    <property type="entry name" value="Peniciliin-bd_prot_C_sf"/>
</dbReference>
<feature type="signal peptide" evidence="16">
    <location>
        <begin position="1"/>
        <end position="24"/>
    </location>
</feature>
<dbReference type="InterPro" id="IPR018044">
    <property type="entry name" value="Peptidase_S11"/>
</dbReference>
<dbReference type="AlphaFoldDB" id="A0A1G9LR19"/>
<evidence type="ECO:0000256" key="13">
    <source>
        <dbReference type="PIRSR" id="PIRSR618044-1"/>
    </source>
</evidence>
<evidence type="ECO:0000256" key="11">
    <source>
        <dbReference type="ARBA" id="ARBA00023316"/>
    </source>
</evidence>
<evidence type="ECO:0000259" key="17">
    <source>
        <dbReference type="SMART" id="SM00936"/>
    </source>
</evidence>
<evidence type="ECO:0000256" key="2">
    <source>
        <dbReference type="ARBA" id="ARBA00004752"/>
    </source>
</evidence>
<accession>A0A1G9LR19</accession>
<keyword evidence="8" id="KW-0378">Hydrolase</keyword>
<comment type="function">
    <text evidence="1">Removes C-terminal D-alanyl residues from sugar-peptide cell wall precursors.</text>
</comment>
<feature type="domain" description="Peptidase S11 D-Ala-D-Ala carboxypeptidase A C-terminal" evidence="17">
    <location>
        <begin position="290"/>
        <end position="381"/>
    </location>
</feature>
<gene>
    <name evidence="18" type="ORF">SAMN05216244_0256</name>
</gene>
<evidence type="ECO:0000256" key="16">
    <source>
        <dbReference type="SAM" id="SignalP"/>
    </source>
</evidence>
<evidence type="ECO:0000256" key="9">
    <source>
        <dbReference type="ARBA" id="ARBA00022960"/>
    </source>
</evidence>
<protein>
    <recommendedName>
        <fullName evidence="4">serine-type D-Ala-D-Ala carboxypeptidase</fullName>
        <ecNumber evidence="4">3.4.16.4</ecNumber>
    </recommendedName>
</protein>
<keyword evidence="11" id="KW-0961">Cell wall biogenesis/degradation</keyword>
<dbReference type="GO" id="GO:0071555">
    <property type="term" value="P:cell wall organization"/>
    <property type="evidence" value="ECO:0007669"/>
    <property type="project" value="UniProtKB-KW"/>
</dbReference>
<evidence type="ECO:0000256" key="1">
    <source>
        <dbReference type="ARBA" id="ARBA00003217"/>
    </source>
</evidence>
<dbReference type="Gene3D" id="2.60.410.10">
    <property type="entry name" value="D-Ala-D-Ala carboxypeptidase, C-terminal domain"/>
    <property type="match status" value="1"/>
</dbReference>
<dbReference type="GO" id="GO:0009002">
    <property type="term" value="F:serine-type D-Ala-D-Ala carboxypeptidase activity"/>
    <property type="evidence" value="ECO:0007669"/>
    <property type="project" value="UniProtKB-EC"/>
</dbReference>
<dbReference type="PANTHER" id="PTHR21581">
    <property type="entry name" value="D-ALANYL-D-ALANINE CARBOXYPEPTIDASE"/>
    <property type="match status" value="1"/>
</dbReference>
<dbReference type="UniPathway" id="UPA00219"/>
<evidence type="ECO:0000256" key="3">
    <source>
        <dbReference type="ARBA" id="ARBA00007164"/>
    </source>
</evidence>
<evidence type="ECO:0000256" key="15">
    <source>
        <dbReference type="RuleBase" id="RU004016"/>
    </source>
</evidence>
<evidence type="ECO:0000313" key="18">
    <source>
        <dbReference type="EMBL" id="SDL64492.1"/>
    </source>
</evidence>
<evidence type="ECO:0000256" key="7">
    <source>
        <dbReference type="ARBA" id="ARBA00022729"/>
    </source>
</evidence>
<dbReference type="SUPFAM" id="SSF69189">
    <property type="entry name" value="Penicillin-binding protein associated domain"/>
    <property type="match status" value="1"/>
</dbReference>
<dbReference type="PRINTS" id="PR00725">
    <property type="entry name" value="DADACBPTASE1"/>
</dbReference>
<dbReference type="Pfam" id="PF00768">
    <property type="entry name" value="Peptidase_S11"/>
    <property type="match status" value="1"/>
</dbReference>
<dbReference type="STRING" id="482461.SAMN05216244_0256"/>
<dbReference type="GO" id="GO:0006508">
    <property type="term" value="P:proteolysis"/>
    <property type="evidence" value="ECO:0007669"/>
    <property type="project" value="UniProtKB-KW"/>
</dbReference>
<dbReference type="PANTHER" id="PTHR21581:SF6">
    <property type="entry name" value="TRAFFICKING PROTEIN PARTICLE COMPLEX SUBUNIT 12"/>
    <property type="match status" value="1"/>
</dbReference>
<evidence type="ECO:0000256" key="8">
    <source>
        <dbReference type="ARBA" id="ARBA00022801"/>
    </source>
</evidence>
<organism evidence="18 19">
    <name type="scientific">Sediminibacillus halophilus</name>
    <dbReference type="NCBI Taxonomy" id="482461"/>
    <lineage>
        <taxon>Bacteria</taxon>
        <taxon>Bacillati</taxon>
        <taxon>Bacillota</taxon>
        <taxon>Bacilli</taxon>
        <taxon>Bacillales</taxon>
        <taxon>Bacillaceae</taxon>
        <taxon>Sediminibacillus</taxon>
    </lineage>
</organism>
<dbReference type="SUPFAM" id="SSF56601">
    <property type="entry name" value="beta-lactamase/transpeptidase-like"/>
    <property type="match status" value="1"/>
</dbReference>
<evidence type="ECO:0000313" key="19">
    <source>
        <dbReference type="Proteomes" id="UP000182347"/>
    </source>
</evidence>
<dbReference type="Gene3D" id="3.40.710.10">
    <property type="entry name" value="DD-peptidase/beta-lactamase superfamily"/>
    <property type="match status" value="1"/>
</dbReference>
<evidence type="ECO:0000256" key="4">
    <source>
        <dbReference type="ARBA" id="ARBA00012448"/>
    </source>
</evidence>
<dbReference type="OrthoDB" id="9791132at2"/>
<dbReference type="Proteomes" id="UP000182347">
    <property type="component" value="Unassembled WGS sequence"/>
</dbReference>
<evidence type="ECO:0000256" key="5">
    <source>
        <dbReference type="ARBA" id="ARBA00022645"/>
    </source>
</evidence>
<dbReference type="RefSeq" id="WP_074597070.1">
    <property type="nucleotide sequence ID" value="NZ_FNHF01000001.1"/>
</dbReference>
<dbReference type="SMART" id="SM00936">
    <property type="entry name" value="PBP5_C"/>
    <property type="match status" value="1"/>
</dbReference>
<keyword evidence="10" id="KW-0573">Peptidoglycan synthesis</keyword>
<keyword evidence="7 16" id="KW-0732">Signal</keyword>
<dbReference type="InterPro" id="IPR037167">
    <property type="entry name" value="Peptidase_S11_C_sf"/>
</dbReference>
<comment type="similarity">
    <text evidence="3 15">Belongs to the peptidase S11 family.</text>
</comment>
<feature type="chain" id="PRO_5010252535" description="serine-type D-Ala-D-Ala carboxypeptidase" evidence="16">
    <location>
        <begin position="25"/>
        <end position="399"/>
    </location>
</feature>
<dbReference type="InterPro" id="IPR012907">
    <property type="entry name" value="Peptidase_S11_C"/>
</dbReference>
<feature type="binding site" evidence="14">
    <location>
        <position position="240"/>
    </location>
    <ligand>
        <name>substrate</name>
    </ligand>
</feature>
<evidence type="ECO:0000256" key="14">
    <source>
        <dbReference type="PIRSR" id="PIRSR618044-2"/>
    </source>
</evidence>
<sequence length="399" mass="44455">MKKTILLLAFLLVFSGVLPVNMMAEENTAEQNKEQTSEDQLNLAENSQSAILLERDTGKILYEKDAHKQLPPASMTKIMTMILIMEALDEGKITLDEKVRVSDYAASMGGSQIFLEAGEEMKVQDLLMGVAVASGNDASVALAERIAGSEQAFVKMMNDKARQLGLENTRFQNPTGLPAEGHFSTAYDMAVMAKELLKHEEITEYTGTYDGYLREGTEDEFWLVNTNKLVKFYPGVDGLKTGYTSEAKYCLTATAKKNDMRVVAVVLGADTTKKRNSDVTQMLDYAFNHFDTKQLFKSNQPVSKLSLLKAANESIDVVTEEPISLIYKKGEPLENIDTNVVMQEDITLPLKMGDKVGKVEIVHNGKVLSETPLIVKENVDHAGYWQLFKRTFHAMLKKQ</sequence>